<evidence type="ECO:0000313" key="4">
    <source>
        <dbReference type="EMBL" id="CAD8902174.1"/>
    </source>
</evidence>
<evidence type="ECO:0000256" key="2">
    <source>
        <dbReference type="ARBA" id="ARBA00022827"/>
    </source>
</evidence>
<dbReference type="InterPro" id="IPR050346">
    <property type="entry name" value="FMO-like"/>
</dbReference>
<accession>A0A7S1G0D1</accession>
<reference evidence="4" key="1">
    <citation type="submission" date="2021-01" db="EMBL/GenBank/DDBJ databases">
        <authorList>
            <person name="Corre E."/>
            <person name="Pelletier E."/>
            <person name="Niang G."/>
            <person name="Scheremetjew M."/>
            <person name="Finn R."/>
            <person name="Kale V."/>
            <person name="Holt S."/>
            <person name="Cochrane G."/>
            <person name="Meng A."/>
            <person name="Brown T."/>
            <person name="Cohen L."/>
        </authorList>
    </citation>
    <scope>NUCLEOTIDE SEQUENCE</scope>
    <source>
        <strain evidence="4">308</strain>
    </source>
</reference>
<dbReference type="AlphaFoldDB" id="A0A7S1G0D1"/>
<dbReference type="Gene3D" id="3.50.50.60">
    <property type="entry name" value="FAD/NAD(P)-binding domain"/>
    <property type="match status" value="1"/>
</dbReference>
<dbReference type="EMBL" id="HBFR01040173">
    <property type="protein sequence ID" value="CAD8902174.1"/>
    <property type="molecule type" value="Transcribed_RNA"/>
</dbReference>
<dbReference type="PANTHER" id="PTHR23023">
    <property type="entry name" value="DIMETHYLANILINE MONOOXYGENASE"/>
    <property type="match status" value="1"/>
</dbReference>
<sequence>MNGRPAIPPALRDVFRDFAGTVRHSSDAKRFDEDVRGKRVLLVGGSYSAEDLALAAIKCDAARIFVSARRANVVTWTAAWPYGKVEVLQDVVPVRVTEGGRCIGFADTEEREEREDRGEDPPVQTELRDIDTVLFCTGYAPGLDMLSEELRRAATVCAPPEELPVPPGWKMPPNALSEGLGEIEPDGETRVAGPLHPGLYRGAISIQNPHMMFMKFEFENPLFGIDVNAHLLVRYIVGSEIIPSAEEMVEREQDAALSLSMDNPWTRCMVDGNYFAAVDENWQKLFPDIPEEEKYEAMDLFQSDYEQSLEIRVLAQRMQEADYPLSFGSFQDLNETAAAYRKFDALTHNHRARLTDADMDNGRTFRDYRTGDEEDKLRSVFTGALAVPLEKRWLDVDANYSTIIEP</sequence>
<keyword evidence="2" id="KW-0274">FAD</keyword>
<dbReference type="InterPro" id="IPR036188">
    <property type="entry name" value="FAD/NAD-bd_sf"/>
</dbReference>
<protein>
    <submittedName>
        <fullName evidence="4">Uncharacterized protein</fullName>
    </submittedName>
</protein>
<name>A0A7S1G0D1_9STRA</name>
<evidence type="ECO:0000256" key="3">
    <source>
        <dbReference type="ARBA" id="ARBA00023002"/>
    </source>
</evidence>
<gene>
    <name evidence="4" type="ORF">CHYS00102_LOCUS29393</name>
</gene>
<evidence type="ECO:0000256" key="1">
    <source>
        <dbReference type="ARBA" id="ARBA00022630"/>
    </source>
</evidence>
<organism evidence="4">
    <name type="scientific">Corethron hystrix</name>
    <dbReference type="NCBI Taxonomy" id="216773"/>
    <lineage>
        <taxon>Eukaryota</taxon>
        <taxon>Sar</taxon>
        <taxon>Stramenopiles</taxon>
        <taxon>Ochrophyta</taxon>
        <taxon>Bacillariophyta</taxon>
        <taxon>Coscinodiscophyceae</taxon>
        <taxon>Corethrophycidae</taxon>
        <taxon>Corethrales</taxon>
        <taxon>Corethraceae</taxon>
        <taxon>Corethron</taxon>
    </lineage>
</organism>
<proteinExistence type="predicted"/>
<dbReference type="GO" id="GO:0016491">
    <property type="term" value="F:oxidoreductase activity"/>
    <property type="evidence" value="ECO:0007669"/>
    <property type="project" value="UniProtKB-KW"/>
</dbReference>
<keyword evidence="3" id="KW-0560">Oxidoreductase</keyword>
<keyword evidence="1" id="KW-0285">Flavoprotein</keyword>
<dbReference type="SUPFAM" id="SSF51905">
    <property type="entry name" value="FAD/NAD(P)-binding domain"/>
    <property type="match status" value="1"/>
</dbReference>